<dbReference type="InterPro" id="IPR013154">
    <property type="entry name" value="ADH-like_N"/>
</dbReference>
<dbReference type="Gene3D" id="3.90.180.10">
    <property type="entry name" value="Medium-chain alcohol dehydrogenases, catalytic domain"/>
    <property type="match status" value="1"/>
</dbReference>
<dbReference type="PANTHER" id="PTHR48106:SF18">
    <property type="entry name" value="QUINONE OXIDOREDUCTASE PIG3"/>
    <property type="match status" value="1"/>
</dbReference>
<dbReference type="KEGG" id="ter:Tery_2449"/>
<dbReference type="HOGENOM" id="CLU_026673_3_4_3"/>
<keyword evidence="2" id="KW-0560">Oxidoreductase</keyword>
<dbReference type="eggNOG" id="COG0604">
    <property type="taxonomic scope" value="Bacteria"/>
</dbReference>
<dbReference type="SMART" id="SM00829">
    <property type="entry name" value="PKS_ER"/>
    <property type="match status" value="1"/>
</dbReference>
<dbReference type="InterPro" id="IPR020843">
    <property type="entry name" value="ER"/>
</dbReference>
<name>Q112B3_TRIEI</name>
<evidence type="ECO:0000256" key="1">
    <source>
        <dbReference type="ARBA" id="ARBA00022857"/>
    </source>
</evidence>
<gene>
    <name evidence="4" type="ordered locus">Tery_2449</name>
</gene>
<dbReference type="Pfam" id="PF00107">
    <property type="entry name" value="ADH_zinc_N"/>
    <property type="match status" value="1"/>
</dbReference>
<evidence type="ECO:0000259" key="3">
    <source>
        <dbReference type="SMART" id="SM00829"/>
    </source>
</evidence>
<dbReference type="SUPFAM" id="SSF51735">
    <property type="entry name" value="NAD(P)-binding Rossmann-fold domains"/>
    <property type="match status" value="1"/>
</dbReference>
<reference evidence="4" key="1">
    <citation type="submission" date="2006-06" db="EMBL/GenBank/DDBJ databases">
        <title>Complete sequence of Trichodesmium erythraeum IMS101.</title>
        <authorList>
            <consortium name="US DOE Joint Genome Institute"/>
            <person name="Copeland A."/>
            <person name="Lucas S."/>
            <person name="Lapidus A."/>
            <person name="Barry K."/>
            <person name="Detter J.C."/>
            <person name="Glavina del Rio T."/>
            <person name="Hammon N."/>
            <person name="Israni S."/>
            <person name="Dalin E."/>
            <person name="Tice H."/>
            <person name="Pitluck S."/>
            <person name="Kiss H."/>
            <person name="Munk A.C."/>
            <person name="Brettin T."/>
            <person name="Bruce D."/>
            <person name="Han C."/>
            <person name="Tapia R."/>
            <person name="Gilna P."/>
            <person name="Schmutz J."/>
            <person name="Larimer F."/>
            <person name="Land M."/>
            <person name="Hauser L."/>
            <person name="Kyrpides N."/>
            <person name="Kim E."/>
            <person name="Richardson P."/>
        </authorList>
    </citation>
    <scope>NUCLEOTIDE SEQUENCE [LARGE SCALE GENOMIC DNA]</scope>
    <source>
        <strain evidence="4">IMS101</strain>
    </source>
</reference>
<organism evidence="4">
    <name type="scientific">Trichodesmium erythraeum (strain IMS101)</name>
    <dbReference type="NCBI Taxonomy" id="203124"/>
    <lineage>
        <taxon>Bacteria</taxon>
        <taxon>Bacillati</taxon>
        <taxon>Cyanobacteriota</taxon>
        <taxon>Cyanophyceae</taxon>
        <taxon>Oscillatoriophycideae</taxon>
        <taxon>Oscillatoriales</taxon>
        <taxon>Microcoleaceae</taxon>
        <taxon>Trichodesmium</taxon>
    </lineage>
</organism>
<dbReference type="STRING" id="203124.Tery_2449"/>
<dbReference type="SUPFAM" id="SSF50129">
    <property type="entry name" value="GroES-like"/>
    <property type="match status" value="1"/>
</dbReference>
<proteinExistence type="predicted"/>
<dbReference type="GO" id="GO:0016651">
    <property type="term" value="F:oxidoreductase activity, acting on NAD(P)H"/>
    <property type="evidence" value="ECO:0007669"/>
    <property type="project" value="TreeGrafter"/>
</dbReference>
<dbReference type="InterPro" id="IPR036291">
    <property type="entry name" value="NAD(P)-bd_dom_sf"/>
</dbReference>
<feature type="domain" description="Enoyl reductase (ER)" evidence="3">
    <location>
        <begin position="14"/>
        <end position="351"/>
    </location>
</feature>
<dbReference type="GO" id="GO:0070402">
    <property type="term" value="F:NADPH binding"/>
    <property type="evidence" value="ECO:0007669"/>
    <property type="project" value="TreeGrafter"/>
</dbReference>
<accession>Q112B3</accession>
<keyword evidence="1" id="KW-0521">NADP</keyword>
<dbReference type="InterPro" id="IPR013149">
    <property type="entry name" value="ADH-like_C"/>
</dbReference>
<dbReference type="Gene3D" id="3.40.50.720">
    <property type="entry name" value="NAD(P)-binding Rossmann-like Domain"/>
    <property type="match status" value="1"/>
</dbReference>
<protein>
    <submittedName>
        <fullName evidence="4">Alcohol dehydrogenase, zinc-binding</fullName>
    </submittedName>
</protein>
<dbReference type="EMBL" id="CP000393">
    <property type="protein sequence ID" value="ABG51661.1"/>
    <property type="molecule type" value="Genomic_DNA"/>
</dbReference>
<sequence length="361" mass="39878">MTHLMNAVILTGFGGPEKLVYTQVPKPTPKPGEVLIKVGACSVNNTDINTRTGWYAAEDNFQAILQDNTENDPNHSACWTQHGTQFPRIQGADIVGKVIEIGENVDSKFIQQRVIVDSWIRSESPNNYQYIGSELDGGFAEYTVVPITNVYPINSSLSDIELATFPCSYSTAENMLTKGKITAEDTVVIIGASGGVGSALIQLSKIRGAKVIAIVGANKEAFAKDLDADYVYRRDNLLESNLAQHKITVALDVVGGDYFNLMIKSLEPRGRYVSCGAIRNPMVSLDLRDLIYKDLEMIGATRLESDVFQRLVRYLEADLLKPLVAQVFQLSKIKEAQQFFQSKGFFGKVVLNIEEQNITKN</sequence>
<dbReference type="Pfam" id="PF08240">
    <property type="entry name" value="ADH_N"/>
    <property type="match status" value="1"/>
</dbReference>
<evidence type="ECO:0000256" key="2">
    <source>
        <dbReference type="ARBA" id="ARBA00023002"/>
    </source>
</evidence>
<dbReference type="PANTHER" id="PTHR48106">
    <property type="entry name" value="QUINONE OXIDOREDUCTASE PIG3-RELATED"/>
    <property type="match status" value="1"/>
</dbReference>
<evidence type="ECO:0000313" key="4">
    <source>
        <dbReference type="EMBL" id="ABG51661.1"/>
    </source>
</evidence>
<dbReference type="AlphaFoldDB" id="Q112B3"/>
<dbReference type="CDD" id="cd08274">
    <property type="entry name" value="MDR9"/>
    <property type="match status" value="1"/>
</dbReference>
<dbReference type="RefSeq" id="WP_011612025.1">
    <property type="nucleotide sequence ID" value="NC_008312.1"/>
</dbReference>
<dbReference type="InterPro" id="IPR011032">
    <property type="entry name" value="GroES-like_sf"/>
</dbReference>